<protein>
    <submittedName>
        <fullName evidence="2">TIGR03088 family PEP-CTERM/XrtA system glycosyltransferase</fullName>
    </submittedName>
</protein>
<dbReference type="EMBL" id="JBGUAW010000005">
    <property type="protein sequence ID" value="MFA9460958.1"/>
    <property type="molecule type" value="Genomic_DNA"/>
</dbReference>
<organism evidence="2 3">
    <name type="scientific">Thiohalorhabdus methylotrophus</name>
    <dbReference type="NCBI Taxonomy" id="3242694"/>
    <lineage>
        <taxon>Bacteria</taxon>
        <taxon>Pseudomonadati</taxon>
        <taxon>Pseudomonadota</taxon>
        <taxon>Gammaproteobacteria</taxon>
        <taxon>Thiohalorhabdales</taxon>
        <taxon>Thiohalorhabdaceae</taxon>
        <taxon>Thiohalorhabdus</taxon>
    </lineage>
</organism>
<dbReference type="Pfam" id="PF13692">
    <property type="entry name" value="Glyco_trans_1_4"/>
    <property type="match status" value="1"/>
</dbReference>
<name>A0ABV4TWP3_9GAMM</name>
<dbReference type="PANTHER" id="PTHR12526:SF636">
    <property type="entry name" value="BLL3647 PROTEIN"/>
    <property type="match status" value="1"/>
</dbReference>
<dbReference type="PANTHER" id="PTHR12526">
    <property type="entry name" value="GLYCOSYLTRANSFERASE"/>
    <property type="match status" value="1"/>
</dbReference>
<comment type="caution">
    <text evidence="2">The sequence shown here is derived from an EMBL/GenBank/DDBJ whole genome shotgun (WGS) entry which is preliminary data.</text>
</comment>
<proteinExistence type="predicted"/>
<evidence type="ECO:0000313" key="3">
    <source>
        <dbReference type="Proteomes" id="UP001575181"/>
    </source>
</evidence>
<dbReference type="InterPro" id="IPR028098">
    <property type="entry name" value="Glyco_trans_4-like_N"/>
</dbReference>
<dbReference type="InterPro" id="IPR017522">
    <property type="entry name" value="Sugar_tfrase_PEP-CTERM_Stp2"/>
</dbReference>
<feature type="domain" description="Glycosyltransferase subfamily 4-like N-terminal" evidence="1">
    <location>
        <begin position="23"/>
        <end position="181"/>
    </location>
</feature>
<evidence type="ECO:0000313" key="2">
    <source>
        <dbReference type="EMBL" id="MFA9460958.1"/>
    </source>
</evidence>
<keyword evidence="3" id="KW-1185">Reference proteome</keyword>
<dbReference type="Gene3D" id="3.40.50.2000">
    <property type="entry name" value="Glycogen Phosphorylase B"/>
    <property type="match status" value="2"/>
</dbReference>
<dbReference type="SUPFAM" id="SSF53756">
    <property type="entry name" value="UDP-Glycosyltransferase/glycogen phosphorylase"/>
    <property type="match status" value="1"/>
</dbReference>
<evidence type="ECO:0000259" key="1">
    <source>
        <dbReference type="Pfam" id="PF13439"/>
    </source>
</evidence>
<dbReference type="RefSeq" id="WP_373655739.1">
    <property type="nucleotide sequence ID" value="NZ_JBGUAW010000005.1"/>
</dbReference>
<sequence length="400" mass="44070">MTPARSPRTDAPVVAHVVHSLGVGGMENGLVNLINRTPHRELRHVVICLAEYTEFARRIDPPVELYALNKRPGKDPGLYLRLWRLLRELRPDLVHTRNLAAIEAHLPATLAGVRHRVHGEHGWDMADLSGANRRYRRLRRMLRPLVHHFIPLSGDLEDYLARGVGVREHRMTRICNGVDVQHFHPGKERERLPEEAGFPPEARIIGWAGRMEGEKDPLGLVRAFIRLVEEAGEAARAARLVMIGGGSLYPRVRAELEEAGLLDRAWLPGEREDLAGIYRALDLFVLPSLAEGISNTVLEAMASGVPVVVTRVGGNPELVVEGETGDLVPPGDPEALAGALAGLLGEPDRLVRMGSAARRRAEARYSIDAMVAAYLDVYRRVLGQGPDSLAGRTMPEGEAR</sequence>
<accession>A0ABV4TWP3</accession>
<dbReference type="Proteomes" id="UP001575181">
    <property type="component" value="Unassembled WGS sequence"/>
</dbReference>
<dbReference type="NCBIfam" id="TIGR03088">
    <property type="entry name" value="stp2"/>
    <property type="match status" value="1"/>
</dbReference>
<dbReference type="Pfam" id="PF13439">
    <property type="entry name" value="Glyco_transf_4"/>
    <property type="match status" value="1"/>
</dbReference>
<reference evidence="2 3" key="1">
    <citation type="submission" date="2024-08" db="EMBL/GenBank/DDBJ databases">
        <title>Whole-genome sequencing of halo(alkali)philic microorganisms from hypersaline lakes.</title>
        <authorList>
            <person name="Sorokin D.Y."/>
            <person name="Merkel A.Y."/>
            <person name="Messina E."/>
            <person name="Yakimov M."/>
        </authorList>
    </citation>
    <scope>NUCLEOTIDE SEQUENCE [LARGE SCALE GENOMIC DNA]</scope>
    <source>
        <strain evidence="2 3">Cl-TMA</strain>
    </source>
</reference>
<gene>
    <name evidence="2" type="ORF">ACERLL_08985</name>
</gene>